<dbReference type="Gene3D" id="3.90.550.10">
    <property type="entry name" value="Spore Coat Polysaccharide Biosynthesis Protein SpsA, Chain A"/>
    <property type="match status" value="1"/>
</dbReference>
<organism evidence="10 12">
    <name type="scientific">Candidatus Iainarchaeum sp</name>
    <dbReference type="NCBI Taxonomy" id="3101447"/>
    <lineage>
        <taxon>Archaea</taxon>
        <taxon>Candidatus Iainarchaeota</taxon>
        <taxon>Candidatus Iainarchaeia</taxon>
        <taxon>Candidatus Iainarchaeales</taxon>
        <taxon>Candidatus Iainarchaeaceae</taxon>
        <taxon>Candidatus Iainarchaeum</taxon>
    </lineage>
</organism>
<dbReference type="GO" id="GO:0008879">
    <property type="term" value="F:glucose-1-phosphate thymidylyltransferase activity"/>
    <property type="evidence" value="ECO:0007669"/>
    <property type="project" value="UniProtKB-EC"/>
</dbReference>
<dbReference type="SUPFAM" id="SSF53448">
    <property type="entry name" value="Nucleotide-diphospho-sugar transferases"/>
    <property type="match status" value="1"/>
</dbReference>
<dbReference type="PANTHER" id="PTHR43532">
    <property type="entry name" value="GLUCOSE-1-PHOSPHATE THYMIDYLYLTRANSFERASE"/>
    <property type="match status" value="1"/>
</dbReference>
<sequence>MKGVILAGGTGSRLMPLTKVTNKHLLPVYDRPMIFYPLQTLKDAGIKDILVVTGMHHASAVSALLGSGKEYGVRFSYKLQKEAGGLPQAIALAEDFVGGGKFVSINGDNLLFENIKPFVKKFAKGREQARILLAKTTREEAKKAGVAVFKRGKIVDLVEKPKDPPTNWVSIGVYMYGPDVFDIIRTLKPSKRGELEITDVNRAYLARGTLKYDRLRKGWMDAGTIDELWRANRVMRELTRKARQ</sequence>
<evidence type="ECO:0000256" key="7">
    <source>
        <dbReference type="ARBA" id="ARBA00022842"/>
    </source>
</evidence>
<dbReference type="InterPro" id="IPR005835">
    <property type="entry name" value="NTP_transferase_dom"/>
</dbReference>
<evidence type="ECO:0000256" key="6">
    <source>
        <dbReference type="ARBA" id="ARBA00022723"/>
    </source>
</evidence>
<accession>A0A7J4JDL4</accession>
<dbReference type="EC" id="2.7.7.24" evidence="3"/>
<gene>
    <name evidence="10" type="ORF">HA252_00415</name>
    <name evidence="11" type="ORF">J4203_06910</name>
</gene>
<keyword evidence="6" id="KW-0479">Metal-binding</keyword>
<comment type="caution">
    <text evidence="10">The sequence shown here is derived from an EMBL/GenBank/DDBJ whole genome shotgun (WGS) entry which is preliminary data.</text>
</comment>
<protein>
    <recommendedName>
        <fullName evidence="3">glucose-1-phosphate thymidylyltransferase</fullName>
        <ecNumber evidence="3">2.7.7.24</ecNumber>
    </recommendedName>
</protein>
<evidence type="ECO:0000313" key="12">
    <source>
        <dbReference type="Proteomes" id="UP000564964"/>
    </source>
</evidence>
<dbReference type="Pfam" id="PF00483">
    <property type="entry name" value="NTP_transferase"/>
    <property type="match status" value="1"/>
</dbReference>
<evidence type="ECO:0000313" key="10">
    <source>
        <dbReference type="EMBL" id="HIH15851.1"/>
    </source>
</evidence>
<reference evidence="10" key="1">
    <citation type="journal article" date="2020" name="bioRxiv">
        <title>A rank-normalized archaeal taxonomy based on genome phylogeny resolves widespread incomplete and uneven classifications.</title>
        <authorList>
            <person name="Rinke C."/>
            <person name="Chuvochina M."/>
            <person name="Mussig A.J."/>
            <person name="Chaumeil P.-A."/>
            <person name="Waite D.W."/>
            <person name="Whitman W.B."/>
            <person name="Parks D.H."/>
            <person name="Hugenholtz P."/>
        </authorList>
    </citation>
    <scope>NUCLEOTIDE SEQUENCE</scope>
    <source>
        <strain evidence="10">UBA10219</strain>
    </source>
</reference>
<evidence type="ECO:0000256" key="8">
    <source>
        <dbReference type="ARBA" id="ARBA00049336"/>
    </source>
</evidence>
<evidence type="ECO:0000256" key="1">
    <source>
        <dbReference type="ARBA" id="ARBA00001946"/>
    </source>
</evidence>
<comment type="cofactor">
    <cofactor evidence="1">
        <name>Mg(2+)</name>
        <dbReference type="ChEBI" id="CHEBI:18420"/>
    </cofactor>
</comment>
<keyword evidence="7" id="KW-0460">Magnesium</keyword>
<evidence type="ECO:0000256" key="2">
    <source>
        <dbReference type="ARBA" id="ARBA00010480"/>
    </source>
</evidence>
<name>A0A7J4JDL4_9ARCH</name>
<dbReference type="AlphaFoldDB" id="A0A7J4JDL4"/>
<dbReference type="InterPro" id="IPR029044">
    <property type="entry name" value="Nucleotide-diphossugar_trans"/>
</dbReference>
<evidence type="ECO:0000313" key="11">
    <source>
        <dbReference type="EMBL" id="MBS3063563.1"/>
    </source>
</evidence>
<evidence type="ECO:0000259" key="9">
    <source>
        <dbReference type="Pfam" id="PF00483"/>
    </source>
</evidence>
<dbReference type="Proteomes" id="UP000564964">
    <property type="component" value="Unassembled WGS sequence"/>
</dbReference>
<evidence type="ECO:0000256" key="4">
    <source>
        <dbReference type="ARBA" id="ARBA00022679"/>
    </source>
</evidence>
<feature type="domain" description="Nucleotidyl transferase" evidence="9">
    <location>
        <begin position="2"/>
        <end position="234"/>
    </location>
</feature>
<dbReference type="EMBL" id="DUGH01000010">
    <property type="protein sequence ID" value="HIH15851.1"/>
    <property type="molecule type" value="Genomic_DNA"/>
</dbReference>
<dbReference type="EMBL" id="JAGVWE010000006">
    <property type="protein sequence ID" value="MBS3063563.1"/>
    <property type="molecule type" value="Genomic_DNA"/>
</dbReference>
<dbReference type="Proteomes" id="UP000678237">
    <property type="component" value="Unassembled WGS sequence"/>
</dbReference>
<keyword evidence="5" id="KW-0548">Nucleotidyltransferase</keyword>
<comment type="catalytic activity">
    <reaction evidence="8">
        <text>dTTP + alpha-D-glucose 1-phosphate + H(+) = dTDP-alpha-D-glucose + diphosphate</text>
        <dbReference type="Rhea" id="RHEA:15225"/>
        <dbReference type="ChEBI" id="CHEBI:15378"/>
        <dbReference type="ChEBI" id="CHEBI:33019"/>
        <dbReference type="ChEBI" id="CHEBI:37568"/>
        <dbReference type="ChEBI" id="CHEBI:57477"/>
        <dbReference type="ChEBI" id="CHEBI:58601"/>
        <dbReference type="EC" id="2.7.7.24"/>
    </reaction>
</comment>
<comment type="similarity">
    <text evidence="2">Belongs to the glucose-1-phosphate thymidylyltransferase family.</text>
</comment>
<reference evidence="11" key="2">
    <citation type="submission" date="2021-03" db="EMBL/GenBank/DDBJ databases">
        <authorList>
            <person name="Jaffe A."/>
        </authorList>
    </citation>
    <scope>NUCLEOTIDE SEQUENCE</scope>
    <source>
        <strain evidence="11">RIFCSPLOWO2_01_FULL_58_19</strain>
    </source>
</reference>
<dbReference type="GO" id="GO:0046872">
    <property type="term" value="F:metal ion binding"/>
    <property type="evidence" value="ECO:0007669"/>
    <property type="project" value="UniProtKB-KW"/>
</dbReference>
<reference evidence="11" key="3">
    <citation type="submission" date="2021-05" db="EMBL/GenBank/DDBJ databases">
        <title>Protein family content uncovers lineage relationships and bacterial pathway maintenance mechanisms in DPANN archaea.</title>
        <authorList>
            <person name="Castelle C.J."/>
            <person name="Meheust R."/>
            <person name="Jaffe A.L."/>
            <person name="Seitz K."/>
            <person name="Gong X."/>
            <person name="Baker B.J."/>
            <person name="Banfield J.F."/>
        </authorList>
    </citation>
    <scope>NUCLEOTIDE SEQUENCE</scope>
    <source>
        <strain evidence="11">RIFCSPLOWO2_01_FULL_58_19</strain>
    </source>
</reference>
<dbReference type="InterPro" id="IPR005907">
    <property type="entry name" value="G1P_thy_trans_s"/>
</dbReference>
<dbReference type="PANTHER" id="PTHR43532:SF1">
    <property type="entry name" value="GLUCOSE-1-PHOSPHATE THYMIDYLYLTRANSFERASE 1"/>
    <property type="match status" value="1"/>
</dbReference>
<evidence type="ECO:0000256" key="5">
    <source>
        <dbReference type="ARBA" id="ARBA00022695"/>
    </source>
</evidence>
<evidence type="ECO:0000256" key="3">
    <source>
        <dbReference type="ARBA" id="ARBA00012461"/>
    </source>
</evidence>
<keyword evidence="4 10" id="KW-0808">Transferase</keyword>
<proteinExistence type="inferred from homology"/>